<evidence type="ECO:0000313" key="4">
    <source>
        <dbReference type="Proteomes" id="UP000006742"/>
    </source>
</evidence>
<dbReference type="HOGENOM" id="CLU_154370_1_0_11"/>
<feature type="domain" description="DUF6457" evidence="2">
    <location>
        <begin position="33"/>
        <end position="111"/>
    </location>
</feature>
<dbReference type="EMBL" id="CP001992">
    <property type="protein sequence ID" value="ADI67781.1"/>
    <property type="molecule type" value="Genomic_DNA"/>
</dbReference>
<feature type="compositionally biased region" description="Basic and acidic residues" evidence="1">
    <location>
        <begin position="24"/>
        <end position="33"/>
    </location>
</feature>
<name>D6ZGM3_MOBCV</name>
<evidence type="ECO:0000259" key="2">
    <source>
        <dbReference type="Pfam" id="PF20058"/>
    </source>
</evidence>
<protein>
    <recommendedName>
        <fullName evidence="2">DUF6457 domain-containing protein</fullName>
    </recommendedName>
</protein>
<dbReference type="Pfam" id="PF20058">
    <property type="entry name" value="DUF6457"/>
    <property type="match status" value="1"/>
</dbReference>
<dbReference type="KEGG" id="mcu:HMPREF0573_11462"/>
<accession>D6ZGM3</accession>
<gene>
    <name evidence="3" type="ordered locus">HMPREF0573_11462</name>
</gene>
<reference evidence="4" key="1">
    <citation type="submission" date="2010-03" db="EMBL/GenBank/DDBJ databases">
        <title>Complete sequence of Mobiluncus curtisii ATCC 43063.</title>
        <authorList>
            <person name="Muzny D."/>
            <person name="Qin X."/>
            <person name="Deng J."/>
            <person name="Jiang H."/>
            <person name="Liu Y."/>
            <person name="Qu J."/>
            <person name="Song X.-Z."/>
            <person name="Zhang L."/>
            <person name="Thornton R."/>
            <person name="Coyle M."/>
            <person name="Francisco L."/>
            <person name="Jackson L."/>
            <person name="Javaid M."/>
            <person name="Korchina V."/>
            <person name="Kovar C."/>
            <person name="Mata R."/>
            <person name="Mathew T."/>
            <person name="Ngo R."/>
            <person name="Nguyen L."/>
            <person name="Nguyen N."/>
            <person name="Okwuonu G."/>
            <person name="Ongeri F."/>
            <person name="Pham C."/>
            <person name="Simmons D."/>
            <person name="Wilczek-Boney K."/>
            <person name="Hale W."/>
            <person name="Jakkamsetti A."/>
            <person name="Pham P."/>
            <person name="Ruth R."/>
            <person name="San Lucas F."/>
            <person name="Warren J."/>
            <person name="Zhang J."/>
            <person name="Zhao Z."/>
            <person name="Zhou C."/>
            <person name="Zhu D."/>
            <person name="Lee S."/>
            <person name="Bess C."/>
            <person name="Blankenburg K."/>
            <person name="Forbes L."/>
            <person name="Fu Q."/>
            <person name="Gubbala S."/>
            <person name="Hirani K."/>
            <person name="Jayaseelan J.C."/>
            <person name="Lara F."/>
            <person name="Munidasa M."/>
            <person name="Palculict T."/>
            <person name="Patil S."/>
            <person name="Pu L.-L."/>
            <person name="Saada N."/>
            <person name="Tang L."/>
            <person name="Weissenberger G."/>
            <person name="Zhu Y."/>
            <person name="Hemphill L."/>
            <person name="Shang Y."/>
            <person name="Youmans B."/>
            <person name="Ayvaz T."/>
            <person name="Ross M."/>
            <person name="Santibanez J."/>
            <person name="Aqrawi P."/>
            <person name="Gross S."/>
            <person name="Joshi V."/>
            <person name="Fowler G."/>
            <person name="Nazareth L."/>
            <person name="Reid J."/>
            <person name="Worley K."/>
            <person name="Petrosino J."/>
            <person name="Highlander S."/>
            <person name="Gibbs R."/>
            <person name="Gibbs R."/>
        </authorList>
    </citation>
    <scope>NUCLEOTIDE SEQUENCE [LARGE SCALE GENOMIC DNA]</scope>
    <source>
        <strain evidence="4">ATCC 43063 / DSM 2711 / V125</strain>
    </source>
</reference>
<organism evidence="3 4">
    <name type="scientific">Mobiluncus curtisii (strain ATCC 43063 / DSM 2711 / V125)</name>
    <name type="common">Falcivibrio vaginalis</name>
    <dbReference type="NCBI Taxonomy" id="548479"/>
    <lineage>
        <taxon>Bacteria</taxon>
        <taxon>Bacillati</taxon>
        <taxon>Actinomycetota</taxon>
        <taxon>Actinomycetes</taxon>
        <taxon>Actinomycetales</taxon>
        <taxon>Actinomycetaceae</taxon>
        <taxon>Mobiluncus</taxon>
    </lineage>
</organism>
<dbReference type="eggNOG" id="ENOG50339RQ">
    <property type="taxonomic scope" value="Bacteria"/>
</dbReference>
<dbReference type="Proteomes" id="UP000006742">
    <property type="component" value="Chromosome"/>
</dbReference>
<feature type="region of interest" description="Disordered" evidence="1">
    <location>
        <begin position="13"/>
        <end position="33"/>
    </location>
</feature>
<evidence type="ECO:0000256" key="1">
    <source>
        <dbReference type="SAM" id="MobiDB-lite"/>
    </source>
</evidence>
<dbReference type="STRING" id="548479.HMPREF0573_11462"/>
<dbReference type="AlphaFoldDB" id="D6ZGM3"/>
<sequence>MLKGASQTARHIFNHMSRGADMATENRKDDPEKMAKMAAWLQAASRELQLPGETIAPVQEELLNLISEVAHGPSRPGAPLTAFLVGYAAGGDIEKAAVNVAKLRDLVAQYPAD</sequence>
<proteinExistence type="predicted"/>
<dbReference type="InterPro" id="IPR045598">
    <property type="entry name" value="DUF6457"/>
</dbReference>
<keyword evidence="4" id="KW-1185">Reference proteome</keyword>
<evidence type="ECO:0000313" key="3">
    <source>
        <dbReference type="EMBL" id="ADI67781.1"/>
    </source>
</evidence>